<proteinExistence type="inferred from homology"/>
<comment type="caution">
    <text evidence="2">The sequence shown here is derived from an EMBL/GenBank/DDBJ whole genome shotgun (WGS) entry which is preliminary data.</text>
</comment>
<dbReference type="InterPro" id="IPR051910">
    <property type="entry name" value="ComF/GntX_DNA_util-trans"/>
</dbReference>
<name>A0A0G1E3S5_9BACT</name>
<dbReference type="PANTHER" id="PTHR47505">
    <property type="entry name" value="DNA UTILIZATION PROTEIN YHGH"/>
    <property type="match status" value="1"/>
</dbReference>
<dbReference type="EMBL" id="LCEJ01000060">
    <property type="protein sequence ID" value="KKS69238.1"/>
    <property type="molecule type" value="Genomic_DNA"/>
</dbReference>
<dbReference type="AlphaFoldDB" id="A0A0G1E3S5"/>
<evidence type="ECO:0000256" key="1">
    <source>
        <dbReference type="ARBA" id="ARBA00008007"/>
    </source>
</evidence>
<protein>
    <recommendedName>
        <fullName evidence="4">Phosphoribosyltransferase</fullName>
    </recommendedName>
</protein>
<evidence type="ECO:0000313" key="3">
    <source>
        <dbReference type="Proteomes" id="UP000034785"/>
    </source>
</evidence>
<organism evidence="2 3">
    <name type="scientific">Candidatus Daviesbacteria bacterium GW2011_GWA2_42_7</name>
    <dbReference type="NCBI Taxonomy" id="1618425"/>
    <lineage>
        <taxon>Bacteria</taxon>
        <taxon>Candidatus Daviesiibacteriota</taxon>
    </lineage>
</organism>
<dbReference type="Proteomes" id="UP000034785">
    <property type="component" value="Unassembled WGS sequence"/>
</dbReference>
<evidence type="ECO:0000313" key="2">
    <source>
        <dbReference type="EMBL" id="KKS69238.1"/>
    </source>
</evidence>
<dbReference type="Gene3D" id="3.40.50.2020">
    <property type="match status" value="1"/>
</dbReference>
<comment type="similarity">
    <text evidence="1">Belongs to the ComF/GntX family.</text>
</comment>
<dbReference type="CDD" id="cd06223">
    <property type="entry name" value="PRTases_typeI"/>
    <property type="match status" value="1"/>
</dbReference>
<dbReference type="InterPro" id="IPR029057">
    <property type="entry name" value="PRTase-like"/>
</dbReference>
<reference evidence="2 3" key="1">
    <citation type="journal article" date="2015" name="Nature">
        <title>rRNA introns, odd ribosomes, and small enigmatic genomes across a large radiation of phyla.</title>
        <authorList>
            <person name="Brown C.T."/>
            <person name="Hug L.A."/>
            <person name="Thomas B.C."/>
            <person name="Sharon I."/>
            <person name="Castelle C.J."/>
            <person name="Singh A."/>
            <person name="Wilkins M.J."/>
            <person name="Williams K.H."/>
            <person name="Banfield J.F."/>
        </authorList>
    </citation>
    <scope>NUCLEOTIDE SEQUENCE [LARGE SCALE GENOMIC DNA]</scope>
</reference>
<gene>
    <name evidence="2" type="ORF">UV41_C0060G0007</name>
</gene>
<evidence type="ECO:0008006" key="4">
    <source>
        <dbReference type="Google" id="ProtNLM"/>
    </source>
</evidence>
<accession>A0A0G1E3S5</accession>
<dbReference type="InterPro" id="IPR000836">
    <property type="entry name" value="PRTase_dom"/>
</dbReference>
<dbReference type="PANTHER" id="PTHR47505:SF1">
    <property type="entry name" value="DNA UTILIZATION PROTEIN YHGH"/>
    <property type="match status" value="1"/>
</dbReference>
<sequence>MGLQLVEANICFTMNCEPRTMNFFDFLFPKLCVGCGKWGSYFCSKCVADISQGDLVCPNCERAAIGGVTHPLCRSKWKLDGLWSLGVYRDPLRKAIQKLKYRYVSELADVLVDLMISYWAKYTPQFIEELKKGGEWVIVPVPLHQKRKNYRGFNQSELIGQMLSRKLGLEYSEVLKRILSTKPQVGLKSWERKKNIHGAFSLTVDGSLSAMSILLIDDVWTTGSTLKECAYVLKRGGAQKVWAITLAR</sequence>
<dbReference type="SUPFAM" id="SSF53271">
    <property type="entry name" value="PRTase-like"/>
    <property type="match status" value="1"/>
</dbReference>